<reference evidence="2" key="1">
    <citation type="submission" date="2021-10" db="EMBL/GenBank/DDBJ databases">
        <authorList>
            <person name="Piombo E."/>
        </authorList>
    </citation>
    <scope>NUCLEOTIDE SEQUENCE</scope>
</reference>
<sequence length="280" mass="30618">MPEMGKSNAANVAASLRSSFPEIKLVIMSGICGAVPEYRTSEGAVQEIVLGDVVISNGISTSYSDPVCDISRTSPCSQLGCDSYTSPIMRERHATTPQPLVHLGKYASGDMVMKSGEDRDKIAERESVIAFEMEGAGVWDNFPCIVIKGACDYADSHKNKDFQGYTAATSAACTNAFLEEWFLASQSTQGGAHSEYTRPSPAIREIDIVALEIFGLPVSEANRCHVLKPSTLHIGCRLWRNLKVDLMKILSRRDWKPNPISKIYTSVLWGDVFSRSALNT</sequence>
<dbReference type="GO" id="GO:0003824">
    <property type="term" value="F:catalytic activity"/>
    <property type="evidence" value="ECO:0007669"/>
    <property type="project" value="InterPro"/>
</dbReference>
<proteinExistence type="predicted"/>
<gene>
    <name evidence="2" type="ORF">CRHIZ90672A_00015857</name>
</gene>
<keyword evidence="3" id="KW-1185">Reference proteome</keyword>
<comment type="caution">
    <text evidence="2">The sequence shown here is derived from an EMBL/GenBank/DDBJ whole genome shotgun (WGS) entry which is preliminary data.</text>
</comment>
<dbReference type="AlphaFoldDB" id="A0A9N9YN70"/>
<feature type="non-terminal residue" evidence="2">
    <location>
        <position position="280"/>
    </location>
</feature>
<dbReference type="InterPro" id="IPR053137">
    <property type="entry name" value="NLR-like"/>
</dbReference>
<evidence type="ECO:0000313" key="2">
    <source>
        <dbReference type="EMBL" id="CAH0027385.1"/>
    </source>
</evidence>
<organism evidence="2 3">
    <name type="scientific">Clonostachys rhizophaga</name>
    <dbReference type="NCBI Taxonomy" id="160324"/>
    <lineage>
        <taxon>Eukaryota</taxon>
        <taxon>Fungi</taxon>
        <taxon>Dikarya</taxon>
        <taxon>Ascomycota</taxon>
        <taxon>Pezizomycotina</taxon>
        <taxon>Sordariomycetes</taxon>
        <taxon>Hypocreomycetidae</taxon>
        <taxon>Hypocreales</taxon>
        <taxon>Bionectriaceae</taxon>
        <taxon>Clonostachys</taxon>
    </lineage>
</organism>
<dbReference type="SUPFAM" id="SSF53167">
    <property type="entry name" value="Purine and uridine phosphorylases"/>
    <property type="match status" value="1"/>
</dbReference>
<dbReference type="Proteomes" id="UP000696573">
    <property type="component" value="Unassembled WGS sequence"/>
</dbReference>
<dbReference type="Gene3D" id="3.40.50.1580">
    <property type="entry name" value="Nucleoside phosphorylase domain"/>
    <property type="match status" value="1"/>
</dbReference>
<dbReference type="EMBL" id="CABFNQ020000727">
    <property type="protein sequence ID" value="CAH0027385.1"/>
    <property type="molecule type" value="Genomic_DNA"/>
</dbReference>
<dbReference type="Pfam" id="PF01048">
    <property type="entry name" value="PNP_UDP_1"/>
    <property type="match status" value="1"/>
</dbReference>
<dbReference type="GO" id="GO:0009116">
    <property type="term" value="P:nucleoside metabolic process"/>
    <property type="evidence" value="ECO:0007669"/>
    <property type="project" value="InterPro"/>
</dbReference>
<name>A0A9N9YN70_9HYPO</name>
<accession>A0A9N9YN70</accession>
<dbReference type="PANTHER" id="PTHR46082">
    <property type="entry name" value="ATP/GTP-BINDING PROTEIN-RELATED"/>
    <property type="match status" value="1"/>
</dbReference>
<protein>
    <recommendedName>
        <fullName evidence="1">Nucleoside phosphorylase domain-containing protein</fullName>
    </recommendedName>
</protein>
<dbReference type="InterPro" id="IPR035994">
    <property type="entry name" value="Nucleoside_phosphorylase_sf"/>
</dbReference>
<feature type="domain" description="Nucleoside phosphorylase" evidence="1">
    <location>
        <begin position="3"/>
        <end position="156"/>
    </location>
</feature>
<dbReference type="OrthoDB" id="1577640at2759"/>
<dbReference type="PANTHER" id="PTHR46082:SF6">
    <property type="entry name" value="AAA+ ATPASE DOMAIN-CONTAINING PROTEIN-RELATED"/>
    <property type="match status" value="1"/>
</dbReference>
<evidence type="ECO:0000313" key="3">
    <source>
        <dbReference type="Proteomes" id="UP000696573"/>
    </source>
</evidence>
<evidence type="ECO:0000259" key="1">
    <source>
        <dbReference type="Pfam" id="PF01048"/>
    </source>
</evidence>
<dbReference type="InterPro" id="IPR000845">
    <property type="entry name" value="Nucleoside_phosphorylase_d"/>
</dbReference>